<reference evidence="1 2" key="1">
    <citation type="submission" date="2014-04" db="EMBL/GenBank/DDBJ databases">
        <authorList>
            <consortium name="DOE Joint Genome Institute"/>
            <person name="Kuo A."/>
            <person name="Kohler A."/>
            <person name="Jargeat P."/>
            <person name="Nagy L.G."/>
            <person name="Floudas D."/>
            <person name="Copeland A."/>
            <person name="Barry K.W."/>
            <person name="Cichocki N."/>
            <person name="Veneault-Fourrey C."/>
            <person name="LaButti K."/>
            <person name="Lindquist E.A."/>
            <person name="Lipzen A."/>
            <person name="Lundell T."/>
            <person name="Morin E."/>
            <person name="Murat C."/>
            <person name="Sun H."/>
            <person name="Tunlid A."/>
            <person name="Henrissat B."/>
            <person name="Grigoriev I.V."/>
            <person name="Hibbett D.S."/>
            <person name="Martin F."/>
            <person name="Nordberg H.P."/>
            <person name="Cantor M.N."/>
            <person name="Hua S.X."/>
        </authorList>
    </citation>
    <scope>NUCLEOTIDE SEQUENCE [LARGE SCALE GENOMIC DNA]</scope>
    <source>
        <strain evidence="1 2">Ve08.2h10</strain>
    </source>
</reference>
<dbReference type="HOGENOM" id="CLU_2638780_0_0_1"/>
<name>A0A0D0D4X1_9AGAM</name>
<evidence type="ECO:0000313" key="1">
    <source>
        <dbReference type="EMBL" id="KIK75044.1"/>
    </source>
</evidence>
<keyword evidence="2" id="KW-1185">Reference proteome</keyword>
<dbReference type="AlphaFoldDB" id="A0A0D0D4X1"/>
<organism evidence="1 2">
    <name type="scientific">Paxillus rubicundulus Ve08.2h10</name>
    <dbReference type="NCBI Taxonomy" id="930991"/>
    <lineage>
        <taxon>Eukaryota</taxon>
        <taxon>Fungi</taxon>
        <taxon>Dikarya</taxon>
        <taxon>Basidiomycota</taxon>
        <taxon>Agaricomycotina</taxon>
        <taxon>Agaricomycetes</taxon>
        <taxon>Agaricomycetidae</taxon>
        <taxon>Boletales</taxon>
        <taxon>Paxilineae</taxon>
        <taxon>Paxillaceae</taxon>
        <taxon>Paxillus</taxon>
    </lineage>
</organism>
<gene>
    <name evidence="1" type="ORF">PAXRUDRAFT_19318</name>
</gene>
<dbReference type="Proteomes" id="UP000054538">
    <property type="component" value="Unassembled WGS sequence"/>
</dbReference>
<evidence type="ECO:0000313" key="2">
    <source>
        <dbReference type="Proteomes" id="UP000054538"/>
    </source>
</evidence>
<accession>A0A0D0D4X1</accession>
<dbReference type="EMBL" id="KN828382">
    <property type="protein sequence ID" value="KIK75044.1"/>
    <property type="molecule type" value="Genomic_DNA"/>
</dbReference>
<protein>
    <submittedName>
        <fullName evidence="1">Unplaced genomic scaffold scaffold_3560, whole genome shotgun sequence</fullName>
    </submittedName>
</protein>
<proteinExistence type="predicted"/>
<dbReference type="InParanoid" id="A0A0D0D4X1"/>
<sequence length="77" mass="8230">MAPSQPTTKGQKHVACIWCQKCKLGCKYAPGANKAALVLTTVPHLSKTMNAPSLRIRNIPGHQVPHQSITRPSGDAS</sequence>
<reference evidence="2" key="2">
    <citation type="submission" date="2015-01" db="EMBL/GenBank/DDBJ databases">
        <title>Evolutionary Origins and Diversification of the Mycorrhizal Mutualists.</title>
        <authorList>
            <consortium name="DOE Joint Genome Institute"/>
            <consortium name="Mycorrhizal Genomics Consortium"/>
            <person name="Kohler A."/>
            <person name="Kuo A."/>
            <person name="Nagy L.G."/>
            <person name="Floudas D."/>
            <person name="Copeland A."/>
            <person name="Barry K.W."/>
            <person name="Cichocki N."/>
            <person name="Veneault-Fourrey C."/>
            <person name="LaButti K."/>
            <person name="Lindquist E.A."/>
            <person name="Lipzen A."/>
            <person name="Lundell T."/>
            <person name="Morin E."/>
            <person name="Murat C."/>
            <person name="Riley R."/>
            <person name="Ohm R."/>
            <person name="Sun H."/>
            <person name="Tunlid A."/>
            <person name="Henrissat B."/>
            <person name="Grigoriev I.V."/>
            <person name="Hibbett D.S."/>
            <person name="Martin F."/>
        </authorList>
    </citation>
    <scope>NUCLEOTIDE SEQUENCE [LARGE SCALE GENOMIC DNA]</scope>
    <source>
        <strain evidence="2">Ve08.2h10</strain>
    </source>
</reference>